<dbReference type="PANTHER" id="PTHR43205:SF7">
    <property type="entry name" value="PROSTAGLANDIN REDUCTASE 1"/>
    <property type="match status" value="1"/>
</dbReference>
<evidence type="ECO:0000256" key="2">
    <source>
        <dbReference type="SAM" id="MobiDB-lite"/>
    </source>
</evidence>
<feature type="domain" description="Enoyl reductase (ER)" evidence="3">
    <location>
        <begin position="16"/>
        <end position="327"/>
    </location>
</feature>
<dbReference type="GO" id="GO:0016491">
    <property type="term" value="F:oxidoreductase activity"/>
    <property type="evidence" value="ECO:0007669"/>
    <property type="project" value="UniProtKB-KW"/>
</dbReference>
<dbReference type="InterPro" id="IPR036291">
    <property type="entry name" value="NAD(P)-bd_dom_sf"/>
</dbReference>
<dbReference type="Pfam" id="PF16884">
    <property type="entry name" value="ADH_N_2"/>
    <property type="match status" value="1"/>
</dbReference>
<dbReference type="SUPFAM" id="SSF50129">
    <property type="entry name" value="GroES-like"/>
    <property type="match status" value="2"/>
</dbReference>
<dbReference type="Proteomes" id="UP001596410">
    <property type="component" value="Unassembled WGS sequence"/>
</dbReference>
<dbReference type="SUPFAM" id="SSF51735">
    <property type="entry name" value="NAD(P)-binding Rossmann-fold domains"/>
    <property type="match status" value="1"/>
</dbReference>
<dbReference type="Gene3D" id="3.90.180.10">
    <property type="entry name" value="Medium-chain alcohol dehydrogenases, catalytic domain"/>
    <property type="match status" value="1"/>
</dbReference>
<dbReference type="InterPro" id="IPR011032">
    <property type="entry name" value="GroES-like_sf"/>
</dbReference>
<organism evidence="4 5">
    <name type="scientific">Halobacillus seohaensis</name>
    <dbReference type="NCBI Taxonomy" id="447421"/>
    <lineage>
        <taxon>Bacteria</taxon>
        <taxon>Bacillati</taxon>
        <taxon>Bacillota</taxon>
        <taxon>Bacilli</taxon>
        <taxon>Bacillales</taxon>
        <taxon>Bacillaceae</taxon>
        <taxon>Halobacillus</taxon>
    </lineage>
</organism>
<evidence type="ECO:0000313" key="5">
    <source>
        <dbReference type="Proteomes" id="UP001596410"/>
    </source>
</evidence>
<dbReference type="Gene3D" id="3.40.50.720">
    <property type="entry name" value="NAD(P)-binding Rossmann-like Domain"/>
    <property type="match status" value="1"/>
</dbReference>
<evidence type="ECO:0000313" key="4">
    <source>
        <dbReference type="EMBL" id="MFC7060876.1"/>
    </source>
</evidence>
<dbReference type="CDD" id="cd05288">
    <property type="entry name" value="PGDH"/>
    <property type="match status" value="1"/>
</dbReference>
<dbReference type="SMART" id="SM00829">
    <property type="entry name" value="PKS_ER"/>
    <property type="match status" value="1"/>
</dbReference>
<keyword evidence="1 4" id="KW-0560">Oxidoreductase</keyword>
<sequence length="333" mass="36687">MNREIQLIKRPESTPNHDHLKILNTDTPQPEEEEVLLKTLYVSVDPYMRGRMNDVKSYVEPFKLHEPISGGVVAQVSDSKSSDFEKGDIVTGNLQWKEYVVSKANSLRKVDPTLGPVTTSLGVLGMPGLTAYFGLTDIGQPKQGETLVVSGAAGAVGSAVVQIGKIYGCRVVGIAGTEEKTRYLSEELDVDVTINYKQQNVKNALEEACPQGVDIYFDNVGGDIADTVYPLLNKFARIVQCGAISSYNIPNDQGPRLQMHLIKSSALIKGFTIGDYQDRFKEGFDHLSTWLKEGKLTYKETFQEGFENIPDAFFGLFTGENLGKQLVKVANPE</sequence>
<dbReference type="InterPro" id="IPR045010">
    <property type="entry name" value="MDR_fam"/>
</dbReference>
<dbReference type="Pfam" id="PF00107">
    <property type="entry name" value="ADH_zinc_N"/>
    <property type="match status" value="1"/>
</dbReference>
<feature type="region of interest" description="Disordered" evidence="2">
    <location>
        <begin position="1"/>
        <end position="23"/>
    </location>
</feature>
<dbReference type="EC" id="1.-.-.-" evidence="4"/>
<dbReference type="PANTHER" id="PTHR43205">
    <property type="entry name" value="PROSTAGLANDIN REDUCTASE"/>
    <property type="match status" value="1"/>
</dbReference>
<reference evidence="5" key="1">
    <citation type="journal article" date="2019" name="Int. J. Syst. Evol. Microbiol.">
        <title>The Global Catalogue of Microorganisms (GCM) 10K type strain sequencing project: providing services to taxonomists for standard genome sequencing and annotation.</title>
        <authorList>
            <consortium name="The Broad Institute Genomics Platform"/>
            <consortium name="The Broad Institute Genome Sequencing Center for Infectious Disease"/>
            <person name="Wu L."/>
            <person name="Ma J."/>
        </authorList>
    </citation>
    <scope>NUCLEOTIDE SEQUENCE [LARGE SCALE GENOMIC DNA]</scope>
    <source>
        <strain evidence="5">CGMCC 4.1621</strain>
    </source>
</reference>
<feature type="compositionally biased region" description="Basic and acidic residues" evidence="2">
    <location>
        <begin position="1"/>
        <end position="21"/>
    </location>
</feature>
<dbReference type="InterPro" id="IPR013149">
    <property type="entry name" value="ADH-like_C"/>
</dbReference>
<comment type="caution">
    <text evidence="4">The sequence shown here is derived from an EMBL/GenBank/DDBJ whole genome shotgun (WGS) entry which is preliminary data.</text>
</comment>
<evidence type="ECO:0000256" key="1">
    <source>
        <dbReference type="ARBA" id="ARBA00023002"/>
    </source>
</evidence>
<gene>
    <name evidence="4" type="ORF">ACFQIC_03200</name>
</gene>
<evidence type="ECO:0000259" key="3">
    <source>
        <dbReference type="SMART" id="SM00829"/>
    </source>
</evidence>
<keyword evidence="5" id="KW-1185">Reference proteome</keyword>
<dbReference type="InterPro" id="IPR020843">
    <property type="entry name" value="ER"/>
</dbReference>
<dbReference type="RefSeq" id="WP_204708769.1">
    <property type="nucleotide sequence ID" value="NZ_JBHSZV010000010.1"/>
</dbReference>
<accession>A0ABW2EH91</accession>
<dbReference type="InterPro" id="IPR041694">
    <property type="entry name" value="ADH_N_2"/>
</dbReference>
<dbReference type="EMBL" id="JBHSZV010000010">
    <property type="protein sequence ID" value="MFC7060876.1"/>
    <property type="molecule type" value="Genomic_DNA"/>
</dbReference>
<name>A0ABW2EH91_9BACI</name>
<protein>
    <submittedName>
        <fullName evidence="4">NADP-dependent oxidoreductase</fullName>
        <ecNumber evidence="4">1.-.-.-</ecNumber>
    </submittedName>
</protein>
<proteinExistence type="predicted"/>